<gene>
    <name evidence="14" type="ORF">L1049_021913</name>
</gene>
<dbReference type="EMBL" id="JBBPBK010000011">
    <property type="protein sequence ID" value="KAK9274662.1"/>
    <property type="molecule type" value="Genomic_DNA"/>
</dbReference>
<sequence length="1009" mass="113210">MRWLMLYLLTGLLHSQIKFSSSFSSNPSSTPTQLCPHDQSFALLRFKSIFSFNQSASHIYEDKICPHSYPKMLDWEEGTDCCSWSGVTCDRVTGHLIGLDLSSSWLQGTIYSNSTLFLFTHLQSLNLACNNLYPSRISSQFGRFMSLTHLNLSSSVFHGQVPSEISYLSKLVSLDLSYNYNRPASVFDSLLRLDMSNLKKLLQNLTELRQLNPRGVNMSSVEVGSFENMPSFLTSLNLRKCSLQGKFPDSIFHQPNLQKLDLSVNIDLKVYFPKVNWSNTNKSLVLQSLSYLDLSFMNFLGDVPNWPWIGNLQSLSYLDLSNCNFFGFVPAFFGNLTKITHLDLSFNNFIGKIPPSLSNLRQLHFLSLSGNKFSGPSFPSFVVNLTHLVTLYLSNCKLAGPIPSHKLPNLNDLDLSFNSLNGTIPSWLFTLPSLVYLDLGYNQLSGTIPWSIFQPMNLTYLRLSSNNLSGVVEIDMFSKFINLRVLDLSFSSLSLSTNSNVNSSLPKILHLGLSSCNLSEFPNFLRTQGELSSLDLSNNRIHGQIPNWAFDMWKDSLWHLNLSSNLMTGVVQLPWENLQVLDLHSNLFEGTLPIPAPSTSVLSISNNKLTGEIPYSICNVSFLQILDLSKNNLSGIIPKCLGNFSNYLSVLDLRMNSFHGTIPKTFTKGNSLRNIALSGNQLNGSIPRSLIYCRYLEILDLRNNKINDTFPHWLETLPKLQVLILRSNKFHGPIKNSKAKHPFSKLRIFDLSYNDFSGPLPIRYIKNLKAMMNANGDKSGLKYMGDSYYQDSVMVTLKGVEIAMDRILTIFTTIDFSCNRFQGHIPKSIGKLCSLRGLNFSHNNLTGHIPSMLENLRKLEALDLSWNNISGKIPDQLASLTFLEVLNLSQNHLVGPIPRGKQFDTFQNDTYSGNMELCGPPLSKKCSGDDAPQPSSLIFHKESELVFGSGFGWRAVAIGYGCGMVFGLVSGCLMFLIGKPDWFVRIAEGKHQKKLKKANTARRHGKGRN</sequence>
<feature type="domain" description="Leucine-rich repeat-containing N-terminal plant-type" evidence="13">
    <location>
        <begin position="38"/>
        <end position="90"/>
    </location>
</feature>
<evidence type="ECO:0000256" key="7">
    <source>
        <dbReference type="ARBA" id="ARBA00022737"/>
    </source>
</evidence>
<dbReference type="PRINTS" id="PR00019">
    <property type="entry name" value="LEURICHRPT"/>
</dbReference>
<keyword evidence="15" id="KW-1185">Reference proteome</keyword>
<feature type="chain" id="PRO_5043012902" description="Leucine-rich repeat-containing N-terminal plant-type domain-containing protein" evidence="12">
    <location>
        <begin position="16"/>
        <end position="1009"/>
    </location>
</feature>
<feature type="transmembrane region" description="Helical" evidence="11">
    <location>
        <begin position="951"/>
        <end position="977"/>
    </location>
</feature>
<evidence type="ECO:0000256" key="8">
    <source>
        <dbReference type="ARBA" id="ARBA00022989"/>
    </source>
</evidence>
<dbReference type="PANTHER" id="PTHR48061">
    <property type="entry name" value="LEUCINE-RICH REPEAT RECEPTOR PROTEIN KINASE EMS1-LIKE-RELATED"/>
    <property type="match status" value="1"/>
</dbReference>
<dbReference type="InterPro" id="IPR001611">
    <property type="entry name" value="Leu-rich_rpt"/>
</dbReference>
<feature type="signal peptide" evidence="12">
    <location>
        <begin position="1"/>
        <end position="15"/>
    </location>
</feature>
<comment type="caution">
    <text evidence="14">The sequence shown here is derived from an EMBL/GenBank/DDBJ whole genome shotgun (WGS) entry which is preliminary data.</text>
</comment>
<dbReference type="Gene3D" id="3.80.10.10">
    <property type="entry name" value="Ribonuclease Inhibitor"/>
    <property type="match status" value="4"/>
</dbReference>
<dbReference type="PANTHER" id="PTHR48061:SF46">
    <property type="entry name" value="LEUCINE-RICH REPEAT-CONTAINING N-TERMINAL PLANT-TYPE DOMAIN-CONTAINING PROTEIN"/>
    <property type="match status" value="1"/>
</dbReference>
<proteinExistence type="inferred from homology"/>
<evidence type="ECO:0000313" key="14">
    <source>
        <dbReference type="EMBL" id="KAK9274662.1"/>
    </source>
</evidence>
<protein>
    <recommendedName>
        <fullName evidence="13">Leucine-rich repeat-containing N-terminal plant-type domain-containing protein</fullName>
    </recommendedName>
</protein>
<evidence type="ECO:0000313" key="15">
    <source>
        <dbReference type="Proteomes" id="UP001415857"/>
    </source>
</evidence>
<comment type="similarity">
    <text evidence="2">Belongs to the RLP family.</text>
</comment>
<dbReference type="Proteomes" id="UP001415857">
    <property type="component" value="Unassembled WGS sequence"/>
</dbReference>
<dbReference type="InterPro" id="IPR013210">
    <property type="entry name" value="LRR_N_plant-typ"/>
</dbReference>
<dbReference type="InterPro" id="IPR003591">
    <property type="entry name" value="Leu-rich_rpt_typical-subtyp"/>
</dbReference>
<keyword evidence="6 12" id="KW-0732">Signal</keyword>
<evidence type="ECO:0000256" key="12">
    <source>
        <dbReference type="SAM" id="SignalP"/>
    </source>
</evidence>
<evidence type="ECO:0000256" key="9">
    <source>
        <dbReference type="ARBA" id="ARBA00023136"/>
    </source>
</evidence>
<evidence type="ECO:0000256" key="1">
    <source>
        <dbReference type="ARBA" id="ARBA00004251"/>
    </source>
</evidence>
<dbReference type="PROSITE" id="PS51450">
    <property type="entry name" value="LRR"/>
    <property type="match status" value="1"/>
</dbReference>
<organism evidence="14 15">
    <name type="scientific">Liquidambar formosana</name>
    <name type="common">Formosan gum</name>
    <dbReference type="NCBI Taxonomy" id="63359"/>
    <lineage>
        <taxon>Eukaryota</taxon>
        <taxon>Viridiplantae</taxon>
        <taxon>Streptophyta</taxon>
        <taxon>Embryophyta</taxon>
        <taxon>Tracheophyta</taxon>
        <taxon>Spermatophyta</taxon>
        <taxon>Magnoliopsida</taxon>
        <taxon>eudicotyledons</taxon>
        <taxon>Gunneridae</taxon>
        <taxon>Pentapetalae</taxon>
        <taxon>Saxifragales</taxon>
        <taxon>Altingiaceae</taxon>
        <taxon>Liquidambar</taxon>
    </lineage>
</organism>
<evidence type="ECO:0000256" key="2">
    <source>
        <dbReference type="ARBA" id="ARBA00009592"/>
    </source>
</evidence>
<evidence type="ECO:0000256" key="11">
    <source>
        <dbReference type="SAM" id="Phobius"/>
    </source>
</evidence>
<accession>A0AAP0RBM1</accession>
<dbReference type="Pfam" id="PF08263">
    <property type="entry name" value="LRRNT_2"/>
    <property type="match status" value="1"/>
</dbReference>
<dbReference type="FunFam" id="3.80.10.10:FF:000111">
    <property type="entry name" value="LRR receptor-like serine/threonine-protein kinase ERECTA"/>
    <property type="match status" value="1"/>
</dbReference>
<keyword evidence="8 11" id="KW-1133">Transmembrane helix</keyword>
<evidence type="ECO:0000256" key="5">
    <source>
        <dbReference type="ARBA" id="ARBA00022692"/>
    </source>
</evidence>
<evidence type="ECO:0000256" key="4">
    <source>
        <dbReference type="ARBA" id="ARBA00022614"/>
    </source>
</evidence>
<keyword evidence="10" id="KW-0325">Glycoprotein</keyword>
<evidence type="ECO:0000256" key="10">
    <source>
        <dbReference type="ARBA" id="ARBA00023180"/>
    </source>
</evidence>
<dbReference type="SUPFAM" id="SSF52047">
    <property type="entry name" value="RNI-like"/>
    <property type="match status" value="1"/>
</dbReference>
<keyword evidence="4" id="KW-0433">Leucine-rich repeat</keyword>
<keyword evidence="7" id="KW-0677">Repeat</keyword>
<dbReference type="InterPro" id="IPR032675">
    <property type="entry name" value="LRR_dom_sf"/>
</dbReference>
<dbReference type="AlphaFoldDB" id="A0AAP0RBM1"/>
<evidence type="ECO:0000256" key="6">
    <source>
        <dbReference type="ARBA" id="ARBA00022729"/>
    </source>
</evidence>
<dbReference type="FunFam" id="3.80.10.10:FF:000095">
    <property type="entry name" value="LRR receptor-like serine/threonine-protein kinase GSO1"/>
    <property type="match status" value="2"/>
</dbReference>
<name>A0AAP0RBM1_LIQFO</name>
<dbReference type="Pfam" id="PF00560">
    <property type="entry name" value="LRR_1"/>
    <property type="match status" value="4"/>
</dbReference>
<dbReference type="Pfam" id="PF13855">
    <property type="entry name" value="LRR_8"/>
    <property type="match status" value="4"/>
</dbReference>
<keyword evidence="3" id="KW-1003">Cell membrane</keyword>
<dbReference type="SMART" id="SM00369">
    <property type="entry name" value="LRR_TYP"/>
    <property type="match status" value="10"/>
</dbReference>
<dbReference type="GO" id="GO:0005886">
    <property type="term" value="C:plasma membrane"/>
    <property type="evidence" value="ECO:0007669"/>
    <property type="project" value="UniProtKB-SubCell"/>
</dbReference>
<dbReference type="InterPro" id="IPR046956">
    <property type="entry name" value="RLP23-like"/>
</dbReference>
<reference evidence="14 15" key="1">
    <citation type="journal article" date="2024" name="Plant J.">
        <title>Genome sequences and population genomics reveal climatic adaptation and genomic divergence between two closely related sweetgum species.</title>
        <authorList>
            <person name="Xu W.Q."/>
            <person name="Ren C.Q."/>
            <person name="Zhang X.Y."/>
            <person name="Comes H.P."/>
            <person name="Liu X.H."/>
            <person name="Li Y.G."/>
            <person name="Kettle C.J."/>
            <person name="Jalonen R."/>
            <person name="Gaisberger H."/>
            <person name="Ma Y.Z."/>
            <person name="Qiu Y.X."/>
        </authorList>
    </citation>
    <scope>NUCLEOTIDE SEQUENCE [LARGE SCALE GENOMIC DNA]</scope>
    <source>
        <strain evidence="14">Hangzhou</strain>
    </source>
</reference>
<keyword evidence="9 11" id="KW-0472">Membrane</keyword>
<comment type="subcellular location">
    <subcellularLocation>
        <location evidence="1">Cell membrane</location>
        <topology evidence="1">Single-pass type I membrane protein</topology>
    </subcellularLocation>
</comment>
<evidence type="ECO:0000256" key="3">
    <source>
        <dbReference type="ARBA" id="ARBA00022475"/>
    </source>
</evidence>
<keyword evidence="5 11" id="KW-0812">Transmembrane</keyword>
<dbReference type="SUPFAM" id="SSF52058">
    <property type="entry name" value="L domain-like"/>
    <property type="match status" value="2"/>
</dbReference>
<evidence type="ECO:0000259" key="13">
    <source>
        <dbReference type="Pfam" id="PF08263"/>
    </source>
</evidence>